<feature type="domain" description="Copper amine oxidase-like N-terminal" evidence="2">
    <location>
        <begin position="37"/>
        <end position="143"/>
    </location>
</feature>
<dbReference type="InterPro" id="IPR036582">
    <property type="entry name" value="Mao_N_sf"/>
</dbReference>
<evidence type="ECO:0000256" key="1">
    <source>
        <dbReference type="SAM" id="SignalP"/>
    </source>
</evidence>
<dbReference type="AlphaFoldDB" id="A0A926QMZ9"/>
<keyword evidence="1" id="KW-0732">Signal</keyword>
<dbReference type="SUPFAM" id="SSF55383">
    <property type="entry name" value="Copper amine oxidase, domain N"/>
    <property type="match status" value="1"/>
</dbReference>
<dbReference type="Pfam" id="PF14903">
    <property type="entry name" value="WG_beta_rep"/>
    <property type="match status" value="4"/>
</dbReference>
<name>A0A926QMZ9_9BACL</name>
<keyword evidence="4" id="KW-1185">Reference proteome</keyword>
<gene>
    <name evidence="3" type="ORF">ICC18_29745</name>
</gene>
<evidence type="ECO:0000313" key="3">
    <source>
        <dbReference type="EMBL" id="MBD0384237.1"/>
    </source>
</evidence>
<dbReference type="SUPFAM" id="SSF69360">
    <property type="entry name" value="Cell wall binding repeat"/>
    <property type="match status" value="1"/>
</dbReference>
<proteinExistence type="predicted"/>
<reference evidence="3" key="1">
    <citation type="submission" date="2020-09" db="EMBL/GenBank/DDBJ databases">
        <title>Draft Genome Sequence of Paenibacillus sp. WST5.</title>
        <authorList>
            <person name="Bao Z."/>
        </authorList>
    </citation>
    <scope>NUCLEOTIDE SEQUENCE</scope>
    <source>
        <strain evidence="3">WST5</strain>
    </source>
</reference>
<evidence type="ECO:0000313" key="4">
    <source>
        <dbReference type="Proteomes" id="UP000650466"/>
    </source>
</evidence>
<dbReference type="Pfam" id="PF07833">
    <property type="entry name" value="Cu_amine_oxidN1"/>
    <property type="match status" value="1"/>
</dbReference>
<sequence>MMVRKKRVALHLILSLMACLTGTIPIEASNNALTIRVDGEPVTFAQKPFIEDGTTLVPFRPLFEKMGWQVDWDPQTRKVIAAGDGLKVEMTPGVNAVDVNGEDAVLDKAPAIVNGTVFVPLRFVGEASGRKVTWIERLHTVTIGEPKLYPIQHHGKYGLVDHHGQRVMDVPYSSVLPFSEGLAQVWNAAEDGNGSGYIDDKGQLVIPRQYYETAPFSEGLAYVTVLIKQDVKKHQYIDTTGKVVMEPDILFGSQFHEGLAAVAVAAHNDNGYTYGYLNVKGEFAISPHFDFGYDFSEGLGRVKNGDKFGFIDITGTLVIETKFDDAWDFHNGLAPVKIGEKWGYIDKQGNWSIPLQYENAQAFSEGLAAIRTGNKWGYIDSKGKLVIQPAFENTKPFASGLAAVQIGDWEWGYINKRGEVKIKPTYYLAEPFAAGIANVRVGWEGEGPDSGYIDINGNYIWTPSR</sequence>
<protein>
    <submittedName>
        <fullName evidence="3">WG repeat-containing protein</fullName>
    </submittedName>
</protein>
<dbReference type="PANTHER" id="PTHR37841:SF1">
    <property type="entry name" value="DUF3298 DOMAIN-CONTAINING PROTEIN"/>
    <property type="match status" value="1"/>
</dbReference>
<organism evidence="3 4">
    <name type="scientific">Paenibacillus sedimenti</name>
    <dbReference type="NCBI Taxonomy" id="2770274"/>
    <lineage>
        <taxon>Bacteria</taxon>
        <taxon>Bacillati</taxon>
        <taxon>Bacillota</taxon>
        <taxon>Bacilli</taxon>
        <taxon>Bacillales</taxon>
        <taxon>Paenibacillaceae</taxon>
        <taxon>Paenibacillus</taxon>
    </lineage>
</organism>
<dbReference type="PANTHER" id="PTHR37841">
    <property type="entry name" value="GLR2918 PROTEIN"/>
    <property type="match status" value="1"/>
</dbReference>
<dbReference type="Proteomes" id="UP000650466">
    <property type="component" value="Unassembled WGS sequence"/>
</dbReference>
<dbReference type="RefSeq" id="WP_188178015.1">
    <property type="nucleotide sequence ID" value="NZ_JACVVD010000017.1"/>
</dbReference>
<dbReference type="PROSITE" id="PS51257">
    <property type="entry name" value="PROKAR_LIPOPROTEIN"/>
    <property type="match status" value="1"/>
</dbReference>
<dbReference type="EMBL" id="JACVVD010000017">
    <property type="protein sequence ID" value="MBD0384237.1"/>
    <property type="molecule type" value="Genomic_DNA"/>
</dbReference>
<dbReference type="InterPro" id="IPR032774">
    <property type="entry name" value="WG_beta_rep"/>
</dbReference>
<dbReference type="Gene3D" id="3.30.457.10">
    <property type="entry name" value="Copper amine oxidase-like, N-terminal domain"/>
    <property type="match status" value="1"/>
</dbReference>
<feature type="signal peptide" evidence="1">
    <location>
        <begin position="1"/>
        <end position="28"/>
    </location>
</feature>
<comment type="caution">
    <text evidence="3">The sequence shown here is derived from an EMBL/GenBank/DDBJ whole genome shotgun (WGS) entry which is preliminary data.</text>
</comment>
<evidence type="ECO:0000259" key="2">
    <source>
        <dbReference type="Pfam" id="PF07833"/>
    </source>
</evidence>
<dbReference type="InterPro" id="IPR012854">
    <property type="entry name" value="Cu_amine_oxidase-like_N"/>
</dbReference>
<feature type="chain" id="PRO_5037181115" evidence="1">
    <location>
        <begin position="29"/>
        <end position="465"/>
    </location>
</feature>
<accession>A0A926QMZ9</accession>